<organism evidence="3 4">
    <name type="scientific">Parnassius mnemosyne</name>
    <name type="common">clouded apollo</name>
    <dbReference type="NCBI Taxonomy" id="213953"/>
    <lineage>
        <taxon>Eukaryota</taxon>
        <taxon>Metazoa</taxon>
        <taxon>Ecdysozoa</taxon>
        <taxon>Arthropoda</taxon>
        <taxon>Hexapoda</taxon>
        <taxon>Insecta</taxon>
        <taxon>Pterygota</taxon>
        <taxon>Neoptera</taxon>
        <taxon>Endopterygota</taxon>
        <taxon>Lepidoptera</taxon>
        <taxon>Glossata</taxon>
        <taxon>Ditrysia</taxon>
        <taxon>Papilionoidea</taxon>
        <taxon>Papilionidae</taxon>
        <taxon>Parnassiinae</taxon>
        <taxon>Parnassini</taxon>
        <taxon>Parnassius</taxon>
        <taxon>Driopa</taxon>
    </lineage>
</organism>
<feature type="coiled-coil region" evidence="1">
    <location>
        <begin position="20"/>
        <end position="61"/>
    </location>
</feature>
<accession>A0AAV1KQB5</accession>
<proteinExistence type="predicted"/>
<dbReference type="Pfam" id="PF05380">
    <property type="entry name" value="Peptidase_A17"/>
    <property type="match status" value="1"/>
</dbReference>
<evidence type="ECO:0000256" key="1">
    <source>
        <dbReference type="SAM" id="Coils"/>
    </source>
</evidence>
<gene>
    <name evidence="3" type="ORF">PARMNEM_LOCUS5383</name>
</gene>
<dbReference type="AlphaFoldDB" id="A0AAV1KQB5"/>
<sequence length="390" mass="44601">MLDEWKNTQNSLMNKLVSDIAEIKQQNIQIQHSNEEIEKAFDFLNNQYEDMKNKVGCLENKEKQHLLQIASLEAQIEDMHRAPKSCTIEIRNVPIPAHSETKADLCNIVQQTYKVLNVNVQEPTIKDVFRLNSKTGKTTIVTEFSSVIVKNSVIRGAKTFNKQHPDQRLNIAMIGFKEQTKLLLAKSKVAPLKPLSTSRLELCGALLVSRLANKRKVNDLESRLSVIEQDSRQNNIEIHCLPEYRQENLVKTLMQISKVVSFPLTETDIVACNRVQKQNPASKVPKTVICRFVSKLKRDNLLAAVYKYNKSHPKAKLNTKLLGFGDVKSAVYISKHLTQANKSLHAATRIWAKEKSYKYVWVRNGRIFVRKDDENPAKVILQQFTLKSLN</sequence>
<dbReference type="InterPro" id="IPR057251">
    <property type="entry name" value="FP_C"/>
</dbReference>
<evidence type="ECO:0000313" key="4">
    <source>
        <dbReference type="Proteomes" id="UP001314205"/>
    </source>
</evidence>
<evidence type="ECO:0000259" key="2">
    <source>
        <dbReference type="Pfam" id="PF25298"/>
    </source>
</evidence>
<feature type="domain" description="FP protein C-terminal" evidence="2">
    <location>
        <begin position="338"/>
        <end position="380"/>
    </location>
</feature>
<keyword evidence="1" id="KW-0175">Coiled coil</keyword>
<dbReference type="Pfam" id="PF25298">
    <property type="entry name" value="Baculo_FP_2nd"/>
    <property type="match status" value="1"/>
</dbReference>
<dbReference type="EMBL" id="CAVLGL010000068">
    <property type="protein sequence ID" value="CAK1584062.1"/>
    <property type="molecule type" value="Genomic_DNA"/>
</dbReference>
<keyword evidence="4" id="KW-1185">Reference proteome</keyword>
<dbReference type="InterPro" id="IPR008042">
    <property type="entry name" value="Retrotrans_Pao"/>
</dbReference>
<reference evidence="3 4" key="1">
    <citation type="submission" date="2023-11" db="EMBL/GenBank/DDBJ databases">
        <authorList>
            <person name="Hedman E."/>
            <person name="Englund M."/>
            <person name="Stromberg M."/>
            <person name="Nyberg Akerstrom W."/>
            <person name="Nylinder S."/>
            <person name="Jareborg N."/>
            <person name="Kallberg Y."/>
            <person name="Kronander E."/>
        </authorList>
    </citation>
    <scope>NUCLEOTIDE SEQUENCE [LARGE SCALE GENOMIC DNA]</scope>
</reference>
<dbReference type="Proteomes" id="UP001314205">
    <property type="component" value="Unassembled WGS sequence"/>
</dbReference>
<comment type="caution">
    <text evidence="3">The sequence shown here is derived from an EMBL/GenBank/DDBJ whole genome shotgun (WGS) entry which is preliminary data.</text>
</comment>
<evidence type="ECO:0000313" key="3">
    <source>
        <dbReference type="EMBL" id="CAK1584062.1"/>
    </source>
</evidence>
<name>A0AAV1KQB5_9NEOP</name>
<protein>
    <recommendedName>
        <fullName evidence="2">FP protein C-terminal domain-containing protein</fullName>
    </recommendedName>
</protein>